<dbReference type="PANTHER" id="PTHR43289:SF6">
    <property type="entry name" value="SERINE_THREONINE-PROTEIN KINASE NEKL-3"/>
    <property type="match status" value="1"/>
</dbReference>
<evidence type="ECO:0000256" key="3">
    <source>
        <dbReference type="ARBA" id="ARBA00022679"/>
    </source>
</evidence>
<dbReference type="AlphaFoldDB" id="A0A518GH29"/>
<keyword evidence="5 10" id="KW-0418">Kinase</keyword>
<dbReference type="SMART" id="SM00220">
    <property type="entry name" value="S_TKc"/>
    <property type="match status" value="1"/>
</dbReference>
<dbReference type="OrthoDB" id="6111975at2"/>
<proteinExistence type="predicted"/>
<feature type="compositionally biased region" description="Low complexity" evidence="8">
    <location>
        <begin position="482"/>
        <end position="491"/>
    </location>
</feature>
<keyword evidence="6 7" id="KW-0067">ATP-binding</keyword>
<dbReference type="GO" id="GO:0004674">
    <property type="term" value="F:protein serine/threonine kinase activity"/>
    <property type="evidence" value="ECO:0007669"/>
    <property type="project" value="UniProtKB-KW"/>
</dbReference>
<accession>A0A518GH29</accession>
<keyword evidence="2" id="KW-0723">Serine/threonine-protein kinase</keyword>
<gene>
    <name evidence="10" type="primary">pknB_23</name>
    <name evidence="10" type="ORF">Q31a_62860</name>
</gene>
<keyword evidence="11" id="KW-1185">Reference proteome</keyword>
<evidence type="ECO:0000256" key="7">
    <source>
        <dbReference type="PROSITE-ProRule" id="PRU10141"/>
    </source>
</evidence>
<dbReference type="Pfam" id="PF00069">
    <property type="entry name" value="Pkinase"/>
    <property type="match status" value="1"/>
</dbReference>
<feature type="region of interest" description="Disordered" evidence="8">
    <location>
        <begin position="1"/>
        <end position="73"/>
    </location>
</feature>
<evidence type="ECO:0000256" key="8">
    <source>
        <dbReference type="SAM" id="MobiDB-lite"/>
    </source>
</evidence>
<evidence type="ECO:0000256" key="4">
    <source>
        <dbReference type="ARBA" id="ARBA00022741"/>
    </source>
</evidence>
<dbReference type="PANTHER" id="PTHR43289">
    <property type="entry name" value="MITOGEN-ACTIVATED PROTEIN KINASE KINASE KINASE 20-RELATED"/>
    <property type="match status" value="1"/>
</dbReference>
<protein>
    <recommendedName>
        <fullName evidence="1">non-specific serine/threonine protein kinase</fullName>
        <ecNumber evidence="1">2.7.11.1</ecNumber>
    </recommendedName>
</protein>
<dbReference type="EMBL" id="CP036298">
    <property type="protein sequence ID" value="QDV27893.1"/>
    <property type="molecule type" value="Genomic_DNA"/>
</dbReference>
<evidence type="ECO:0000256" key="6">
    <source>
        <dbReference type="ARBA" id="ARBA00022840"/>
    </source>
</evidence>
<feature type="region of interest" description="Disordered" evidence="8">
    <location>
        <begin position="452"/>
        <end position="519"/>
    </location>
</feature>
<evidence type="ECO:0000256" key="2">
    <source>
        <dbReference type="ARBA" id="ARBA00022527"/>
    </source>
</evidence>
<sequence>MNRIPGDPQSHPESGEDAELLPSGDEPQSSPALDDEVPPPAAKLQERSSRTVAYDGPHLTNLQGGAGEDATSAGSGAIDLEAVAEDSMTVISQRPVASPAEFYRSMPLAELAAMLEGRQLDHFAVDQMIGGGGMGAVFRGRDLRLDRVVAIKVIPASKRDPETLRRFRLEAQAAARLDHPNIARVFYVGEAEQWNYIVFEFIDGVNIRDLVELEGPLGVDDAVYYTRQVAEALQHAHQRDVVHRDIKPSNVLVTANGHIKVVDMGLARDTSLDKSTADATASGVTLGTFDYISPEQARNPRDADVRSDLYSLGCTLFFLLTGHPPFPEGTALQKLLNHGSQPPPDPRAWREDLSDQLYEITMKLMAKRPADRYQKPVDLINDLVLLAEIEELPRSQTPGTFLVSPSIAQRTLLEANLPWMVALAFLLGSTLWLQSVQSLSNDFLPDFEGGVESGIASSRSEETPHDHSESPQAMPNLPAPSPASGSSASATPEKRSVVDAAATSATGPDAASSGAEGQTASRGAAVDVLVVASEQPFDVAPMRWESSFATAVERYAQDPSLKEIEIRGRVVVDRPVYLGAGVLKLRGNLVHPAILELPQKSAATNGDAWMAWLNLRDTQLTCTDVAFRMDVPAAGAISKQAVFDMKASSTLELQHCSVTVKKDVRRQNTFVVLSGGSTKPLLTNESVEVLKSGLGVSETNRLTIVAKNCVVRGEAAFIGFQNLDLANRLEVSIDNSLVVLSGPTIEVKGPSAVDSQMRFVRLMCTHSTFVNERGFASLDYVGEGAPLLGLNRTSEECAYWSREGEPQFVIRGLTQPSLNGNFNMLLLRGHENAYDANIRDICHVYSGQTRIAQFGFIEAQVNGYEWFDELGNEAQVMWQKAGVPEQPLYEANVEDMAVTKGLFQPGVALVNPPPL</sequence>
<dbReference type="InterPro" id="IPR000719">
    <property type="entry name" value="Prot_kinase_dom"/>
</dbReference>
<dbReference type="PROSITE" id="PS50011">
    <property type="entry name" value="PROTEIN_KINASE_DOM"/>
    <property type="match status" value="1"/>
</dbReference>
<dbReference type="RefSeq" id="WP_145085997.1">
    <property type="nucleotide sequence ID" value="NZ_CP036298.1"/>
</dbReference>
<feature type="compositionally biased region" description="Low complexity" evidence="8">
    <location>
        <begin position="499"/>
        <end position="515"/>
    </location>
</feature>
<feature type="domain" description="Protein kinase" evidence="9">
    <location>
        <begin position="123"/>
        <end position="384"/>
    </location>
</feature>
<feature type="compositionally biased region" description="Basic and acidic residues" evidence="8">
    <location>
        <begin position="459"/>
        <end position="469"/>
    </location>
</feature>
<dbReference type="Gene3D" id="3.30.200.20">
    <property type="entry name" value="Phosphorylase Kinase, domain 1"/>
    <property type="match status" value="1"/>
</dbReference>
<dbReference type="Proteomes" id="UP000318017">
    <property type="component" value="Chromosome"/>
</dbReference>
<dbReference type="KEGG" id="ahel:Q31a_62860"/>
<evidence type="ECO:0000313" key="11">
    <source>
        <dbReference type="Proteomes" id="UP000318017"/>
    </source>
</evidence>
<dbReference type="SUPFAM" id="SSF56112">
    <property type="entry name" value="Protein kinase-like (PK-like)"/>
    <property type="match status" value="1"/>
</dbReference>
<dbReference type="GO" id="GO:0005524">
    <property type="term" value="F:ATP binding"/>
    <property type="evidence" value="ECO:0007669"/>
    <property type="project" value="UniProtKB-UniRule"/>
</dbReference>
<dbReference type="InterPro" id="IPR011009">
    <property type="entry name" value="Kinase-like_dom_sf"/>
</dbReference>
<dbReference type="Gene3D" id="1.10.510.10">
    <property type="entry name" value="Transferase(Phosphotransferase) domain 1"/>
    <property type="match status" value="1"/>
</dbReference>
<feature type="binding site" evidence="7">
    <location>
        <position position="152"/>
    </location>
    <ligand>
        <name>ATP</name>
        <dbReference type="ChEBI" id="CHEBI:30616"/>
    </ligand>
</feature>
<keyword evidence="3 10" id="KW-0808">Transferase</keyword>
<name>A0A518GH29_9BACT</name>
<evidence type="ECO:0000313" key="10">
    <source>
        <dbReference type="EMBL" id="QDV27893.1"/>
    </source>
</evidence>
<dbReference type="InterPro" id="IPR017441">
    <property type="entry name" value="Protein_kinase_ATP_BS"/>
</dbReference>
<evidence type="ECO:0000256" key="5">
    <source>
        <dbReference type="ARBA" id="ARBA00022777"/>
    </source>
</evidence>
<dbReference type="FunFam" id="1.10.510.10:FF:000021">
    <property type="entry name" value="Serine/threonine protein kinase"/>
    <property type="match status" value="1"/>
</dbReference>
<organism evidence="10 11">
    <name type="scientific">Aureliella helgolandensis</name>
    <dbReference type="NCBI Taxonomy" id="2527968"/>
    <lineage>
        <taxon>Bacteria</taxon>
        <taxon>Pseudomonadati</taxon>
        <taxon>Planctomycetota</taxon>
        <taxon>Planctomycetia</taxon>
        <taxon>Pirellulales</taxon>
        <taxon>Pirellulaceae</taxon>
        <taxon>Aureliella</taxon>
    </lineage>
</organism>
<dbReference type="PROSITE" id="PS00108">
    <property type="entry name" value="PROTEIN_KINASE_ST"/>
    <property type="match status" value="1"/>
</dbReference>
<evidence type="ECO:0000259" key="9">
    <source>
        <dbReference type="PROSITE" id="PS50011"/>
    </source>
</evidence>
<dbReference type="PROSITE" id="PS00107">
    <property type="entry name" value="PROTEIN_KINASE_ATP"/>
    <property type="match status" value="1"/>
</dbReference>
<keyword evidence="4 7" id="KW-0547">Nucleotide-binding</keyword>
<dbReference type="CDD" id="cd14014">
    <property type="entry name" value="STKc_PknB_like"/>
    <property type="match status" value="1"/>
</dbReference>
<dbReference type="InterPro" id="IPR008271">
    <property type="entry name" value="Ser/Thr_kinase_AS"/>
</dbReference>
<reference evidence="10 11" key="1">
    <citation type="submission" date="2019-02" db="EMBL/GenBank/DDBJ databases">
        <title>Deep-cultivation of Planctomycetes and their phenomic and genomic characterization uncovers novel biology.</title>
        <authorList>
            <person name="Wiegand S."/>
            <person name="Jogler M."/>
            <person name="Boedeker C."/>
            <person name="Pinto D."/>
            <person name="Vollmers J."/>
            <person name="Rivas-Marin E."/>
            <person name="Kohn T."/>
            <person name="Peeters S.H."/>
            <person name="Heuer A."/>
            <person name="Rast P."/>
            <person name="Oberbeckmann S."/>
            <person name="Bunk B."/>
            <person name="Jeske O."/>
            <person name="Meyerdierks A."/>
            <person name="Storesund J.E."/>
            <person name="Kallscheuer N."/>
            <person name="Luecker S."/>
            <person name="Lage O.M."/>
            <person name="Pohl T."/>
            <person name="Merkel B.J."/>
            <person name="Hornburger P."/>
            <person name="Mueller R.-W."/>
            <person name="Bruemmer F."/>
            <person name="Labrenz M."/>
            <person name="Spormann A.M."/>
            <person name="Op den Camp H."/>
            <person name="Overmann J."/>
            <person name="Amann R."/>
            <person name="Jetten M.S.M."/>
            <person name="Mascher T."/>
            <person name="Medema M.H."/>
            <person name="Devos D.P."/>
            <person name="Kaster A.-K."/>
            <person name="Ovreas L."/>
            <person name="Rohde M."/>
            <person name="Galperin M.Y."/>
            <person name="Jogler C."/>
        </authorList>
    </citation>
    <scope>NUCLEOTIDE SEQUENCE [LARGE SCALE GENOMIC DNA]</scope>
    <source>
        <strain evidence="10 11">Q31a</strain>
    </source>
</reference>
<evidence type="ECO:0000256" key="1">
    <source>
        <dbReference type="ARBA" id="ARBA00012513"/>
    </source>
</evidence>
<dbReference type="EC" id="2.7.11.1" evidence="1"/>